<dbReference type="AlphaFoldDB" id="A0A242KBZ9"/>
<dbReference type="Proteomes" id="UP000195141">
    <property type="component" value="Chromosome"/>
</dbReference>
<reference evidence="1" key="1">
    <citation type="submission" date="2017-05" db="EMBL/GenBank/DDBJ databases">
        <title>The Genome Sequence of Enterococcus sp. 9E7_DIV0242.</title>
        <authorList>
            <consortium name="The Broad Institute Genomics Platform"/>
            <consortium name="The Broad Institute Genomic Center for Infectious Diseases"/>
            <person name="Earl A."/>
            <person name="Manson A."/>
            <person name="Schwartman J."/>
            <person name="Gilmore M."/>
            <person name="Abouelleil A."/>
            <person name="Cao P."/>
            <person name="Chapman S."/>
            <person name="Cusick C."/>
            <person name="Shea T."/>
            <person name="Young S."/>
            <person name="Neafsey D."/>
            <person name="Nusbaum C."/>
            <person name="Birren B."/>
        </authorList>
    </citation>
    <scope>NUCLEOTIDE SEQUENCE [LARGE SCALE GENOMIC DNA]</scope>
    <source>
        <strain evidence="1">9E7_DIV0242</strain>
    </source>
</reference>
<proteinExistence type="predicted"/>
<dbReference type="OrthoDB" id="3828611at2"/>
<evidence type="ECO:0008006" key="4">
    <source>
        <dbReference type="Google" id="ProtNLM"/>
    </source>
</evidence>
<dbReference type="InterPro" id="IPR011051">
    <property type="entry name" value="RmlC_Cupin_sf"/>
</dbReference>
<name>A0A242KBZ9_9ENTE</name>
<organism evidence="1">
    <name type="scientific">Candidatus Enterococcus clewellii</name>
    <dbReference type="NCBI Taxonomy" id="1834193"/>
    <lineage>
        <taxon>Bacteria</taxon>
        <taxon>Bacillati</taxon>
        <taxon>Bacillota</taxon>
        <taxon>Bacilli</taxon>
        <taxon>Lactobacillales</taxon>
        <taxon>Enterococcaceae</taxon>
        <taxon>Enterococcus</taxon>
    </lineage>
</organism>
<dbReference type="Pfam" id="PF06249">
    <property type="entry name" value="EutQ"/>
    <property type="match status" value="1"/>
</dbReference>
<dbReference type="SUPFAM" id="SSF51182">
    <property type="entry name" value="RmlC-like cupins"/>
    <property type="match status" value="1"/>
</dbReference>
<protein>
    <recommendedName>
        <fullName evidence="4">Ethanolamine utilization protein EutQ</fullName>
    </recommendedName>
</protein>
<dbReference type="EMBL" id="NGMM01000001">
    <property type="protein sequence ID" value="OTP18695.1"/>
    <property type="molecule type" value="Genomic_DNA"/>
</dbReference>
<accession>A0A242KBZ9</accession>
<keyword evidence="3" id="KW-1185">Reference proteome</keyword>
<reference evidence="2" key="3">
    <citation type="submission" date="2024-03" db="EMBL/GenBank/DDBJ databases">
        <title>The Genome Sequence of Enterococcus sp. DIV0242b.</title>
        <authorList>
            <consortium name="The Broad Institute Genomics Platform"/>
            <consortium name="The Broad Institute Microbial Omics Core"/>
            <consortium name="The Broad Institute Genomic Center for Infectious Diseases"/>
            <person name="Earl A."/>
            <person name="Manson A."/>
            <person name="Gilmore M."/>
            <person name="Schwartman J."/>
            <person name="Shea T."/>
            <person name="Abouelleil A."/>
            <person name="Cao P."/>
            <person name="Chapman S."/>
            <person name="Cusick C."/>
            <person name="Young S."/>
            <person name="Neafsey D."/>
            <person name="Nusbaum C."/>
            <person name="Birren B."/>
        </authorList>
    </citation>
    <scope>NUCLEOTIDE SEQUENCE</scope>
    <source>
        <strain evidence="2">9E7_DIV0242</strain>
    </source>
</reference>
<dbReference type="InterPro" id="IPR010424">
    <property type="entry name" value="EutQ"/>
</dbReference>
<dbReference type="RefSeq" id="WP_086347656.1">
    <property type="nucleotide sequence ID" value="NZ_CP147247.1"/>
</dbReference>
<evidence type="ECO:0000313" key="1">
    <source>
        <dbReference type="EMBL" id="OTP18695.1"/>
    </source>
</evidence>
<dbReference type="PANTHER" id="PTHR36169">
    <property type="entry name" value="ETHANOLAMINE UTILIZATION PROTEIN EUTQ"/>
    <property type="match status" value="1"/>
</dbReference>
<evidence type="ECO:0000313" key="2">
    <source>
        <dbReference type="EMBL" id="WYJ88755.1"/>
    </source>
</evidence>
<gene>
    <name evidence="2" type="ORF">A5888_000474</name>
    <name evidence="1" type="ORF">A5888_000509</name>
</gene>
<evidence type="ECO:0000313" key="3">
    <source>
        <dbReference type="Proteomes" id="UP000195141"/>
    </source>
</evidence>
<reference evidence="2" key="2">
    <citation type="submission" date="2017-05" db="EMBL/GenBank/DDBJ databases">
        <authorList>
            <consortium name="The Broad Institute Genomics Platform"/>
            <consortium name="The Broad Institute Genomic Center for Infectious Diseases"/>
            <person name="Earl A."/>
            <person name="Manson A."/>
            <person name="Schwartman J."/>
            <person name="Gilmore M."/>
            <person name="Abouelleil A."/>
            <person name="Cao P."/>
            <person name="Chapman S."/>
            <person name="Cusick C."/>
            <person name="Shea T."/>
            <person name="Young S."/>
            <person name="Neafsey D."/>
            <person name="Nusbaum C."/>
            <person name="Birren B."/>
        </authorList>
    </citation>
    <scope>NUCLEOTIDE SEQUENCE</scope>
    <source>
        <strain evidence="2">9E7_DIV0242</strain>
    </source>
</reference>
<dbReference type="EMBL" id="CP147247">
    <property type="protein sequence ID" value="WYJ88755.1"/>
    <property type="molecule type" value="Genomic_DNA"/>
</dbReference>
<dbReference type="InterPro" id="IPR014710">
    <property type="entry name" value="RmlC-like_jellyroll"/>
</dbReference>
<sequence length="202" mass="22632">MKKLISIADIEQLLVEKAETCVLTHDTIVTPAAIDFAEEKGIRFITQEPDPISTKTMTPFDSNKLVNDMLQLLTNKDILYALMASLKEEPYEFEQDDSGVKIIHGKTVKMTPLEENDKQICGQVLFKNDNETVEAGLLTIKGTDFSIKTKSEELNLVLEGNLIIRINGKAYKAQEGDLVSIPIGTQLERSATEHTKIFYIRS</sequence>
<dbReference type="PANTHER" id="PTHR36169:SF1">
    <property type="entry name" value="ACETATE KINASE EUTQ"/>
    <property type="match status" value="1"/>
</dbReference>
<dbReference type="Gene3D" id="2.60.120.10">
    <property type="entry name" value="Jelly Rolls"/>
    <property type="match status" value="1"/>
</dbReference>